<dbReference type="AlphaFoldDB" id="A0A137PBQ6"/>
<evidence type="ECO:0000256" key="4">
    <source>
        <dbReference type="ARBA" id="ARBA00023242"/>
    </source>
</evidence>
<evidence type="ECO:0000256" key="3">
    <source>
        <dbReference type="ARBA" id="ARBA00022517"/>
    </source>
</evidence>
<dbReference type="GO" id="GO:0006364">
    <property type="term" value="P:rRNA processing"/>
    <property type="evidence" value="ECO:0007669"/>
    <property type="project" value="TreeGrafter"/>
</dbReference>
<dbReference type="PANTHER" id="PTHR14211:SF7">
    <property type="entry name" value="RIBOSOME BIOGENESIS PROTEIN NOP53"/>
    <property type="match status" value="1"/>
</dbReference>
<dbReference type="Proteomes" id="UP000070444">
    <property type="component" value="Unassembled WGS sequence"/>
</dbReference>
<keyword evidence="8" id="KW-1185">Reference proteome</keyword>
<comment type="similarity">
    <text evidence="1 5">Belongs to the NOP53 family.</text>
</comment>
<evidence type="ECO:0000313" key="8">
    <source>
        <dbReference type="Proteomes" id="UP000070444"/>
    </source>
</evidence>
<proteinExistence type="inferred from homology"/>
<feature type="compositionally biased region" description="Acidic residues" evidence="6">
    <location>
        <begin position="229"/>
        <end position="258"/>
    </location>
</feature>
<feature type="compositionally biased region" description="Basic and acidic residues" evidence="6">
    <location>
        <begin position="191"/>
        <end position="212"/>
    </location>
</feature>
<dbReference type="OrthoDB" id="5072at2759"/>
<evidence type="ECO:0000256" key="5">
    <source>
        <dbReference type="PIRNR" id="PIRNR017302"/>
    </source>
</evidence>
<dbReference type="GO" id="GO:0000027">
    <property type="term" value="P:ribosomal large subunit assembly"/>
    <property type="evidence" value="ECO:0007669"/>
    <property type="project" value="UniProtKB-UniRule"/>
</dbReference>
<evidence type="ECO:0000256" key="6">
    <source>
        <dbReference type="SAM" id="MobiDB-lite"/>
    </source>
</evidence>
<evidence type="ECO:0000313" key="7">
    <source>
        <dbReference type="EMBL" id="KXN72425.1"/>
    </source>
</evidence>
<protein>
    <recommendedName>
        <fullName evidence="2 5">Ribosome biogenesis protein NOP53</fullName>
    </recommendedName>
</protein>
<gene>
    <name evidence="7" type="ORF">CONCODRAFT_77793</name>
</gene>
<evidence type="ECO:0000256" key="1">
    <source>
        <dbReference type="ARBA" id="ARBA00008838"/>
    </source>
</evidence>
<keyword evidence="3 5" id="KW-0690">Ribosome biogenesis</keyword>
<dbReference type="PANTHER" id="PTHR14211">
    <property type="entry name" value="GLIOMA SUPPRESSOR CANDIDATE REGION GENE 2"/>
    <property type="match status" value="1"/>
</dbReference>
<dbReference type="InterPro" id="IPR011687">
    <property type="entry name" value="Nop53/GLTSCR2"/>
</dbReference>
<sequence>MTENTTPTVEITKKSKSSRKGKKAWRKNIDLEQVEEGLKLNELDQIKYGASGSQLPDEALFEEDTLGDDNTTPAPKVAKPTYIEQVLSTKSAVPAIQSKIIAQKKSTTAKKPIVVQPQLAKKIGKSKKSRKLASLWDDEETQDPEAKNVADIDSLHAPVIKRPNTMNNKPVLKEDPNVVHPGYSYQPIKKHHEELKDAHQKQVEGKIEEGQKWKTIADSLKAAKKEAGDMDEIEYSEEEEEGDEAKDESDEANDDSEESAEKTTSADPKRLTKADRRKKNNLKIQKKLALRRLKKKQDNINFTKIKSIKKEAESTTKAIEEKIELTKKQIEEAKLAPKTKFGKYSVQPDKFEVNDEVAPTLRNVQAASNPFEQHYHKFTKKNLIERRNRVRNKKTAKVKAYTKNYAKDFAN</sequence>
<feature type="compositionally biased region" description="Basic residues" evidence="6">
    <location>
        <begin position="14"/>
        <end position="24"/>
    </location>
</feature>
<keyword evidence="4 5" id="KW-0539">Nucleus</keyword>
<dbReference type="GO" id="GO:0005730">
    <property type="term" value="C:nucleolus"/>
    <property type="evidence" value="ECO:0007669"/>
    <property type="project" value="UniProtKB-SubCell"/>
</dbReference>
<name>A0A137PBQ6_CONC2</name>
<dbReference type="PIRSF" id="PIRSF017302">
    <property type="entry name" value="Gltscr2"/>
    <property type="match status" value="1"/>
</dbReference>
<feature type="region of interest" description="Disordered" evidence="6">
    <location>
        <begin position="126"/>
        <end position="285"/>
    </location>
</feature>
<comment type="subcellular location">
    <subcellularLocation>
        <location evidence="5">Nucleus</location>
        <location evidence="5">Nucleolus</location>
    </subcellularLocation>
    <subcellularLocation>
        <location evidence="5">Nucleus</location>
        <location evidence="5">Nucleoplasm</location>
    </subcellularLocation>
</comment>
<dbReference type="OMA" id="TEKWTHK"/>
<feature type="region of interest" description="Disordered" evidence="6">
    <location>
        <begin position="1"/>
        <end position="24"/>
    </location>
</feature>
<feature type="compositionally biased region" description="Basic residues" evidence="6">
    <location>
        <begin position="275"/>
        <end position="285"/>
    </location>
</feature>
<organism evidence="7 8">
    <name type="scientific">Conidiobolus coronatus (strain ATCC 28846 / CBS 209.66 / NRRL 28638)</name>
    <name type="common">Delacroixia coronata</name>
    <dbReference type="NCBI Taxonomy" id="796925"/>
    <lineage>
        <taxon>Eukaryota</taxon>
        <taxon>Fungi</taxon>
        <taxon>Fungi incertae sedis</taxon>
        <taxon>Zoopagomycota</taxon>
        <taxon>Entomophthoromycotina</taxon>
        <taxon>Entomophthoromycetes</taxon>
        <taxon>Entomophthorales</taxon>
        <taxon>Ancylistaceae</taxon>
        <taxon>Conidiobolus</taxon>
    </lineage>
</organism>
<comment type="function">
    <text evidence="5">May play a role in ribosome biogenesis.</text>
</comment>
<dbReference type="Pfam" id="PF07767">
    <property type="entry name" value="Nop53"/>
    <property type="match status" value="1"/>
</dbReference>
<accession>A0A137PBQ6</accession>
<dbReference type="EMBL" id="KQ964453">
    <property type="protein sequence ID" value="KXN72425.1"/>
    <property type="molecule type" value="Genomic_DNA"/>
</dbReference>
<evidence type="ECO:0000256" key="2">
    <source>
        <dbReference type="ARBA" id="ARBA00018339"/>
    </source>
</evidence>
<reference evidence="7 8" key="1">
    <citation type="journal article" date="2015" name="Genome Biol. Evol.">
        <title>Phylogenomic analyses indicate that early fungi evolved digesting cell walls of algal ancestors of land plants.</title>
        <authorList>
            <person name="Chang Y."/>
            <person name="Wang S."/>
            <person name="Sekimoto S."/>
            <person name="Aerts A.L."/>
            <person name="Choi C."/>
            <person name="Clum A."/>
            <person name="LaButti K.M."/>
            <person name="Lindquist E.A."/>
            <person name="Yee Ngan C."/>
            <person name="Ohm R.A."/>
            <person name="Salamov A.A."/>
            <person name="Grigoriev I.V."/>
            <person name="Spatafora J.W."/>
            <person name="Berbee M.L."/>
        </authorList>
    </citation>
    <scope>NUCLEOTIDE SEQUENCE [LARGE SCALE GENOMIC DNA]</scope>
    <source>
        <strain evidence="7 8">NRRL 28638</strain>
    </source>
</reference>
<dbReference type="STRING" id="796925.A0A137PBQ6"/>
<feature type="compositionally biased region" description="Basic and acidic residues" evidence="6">
    <location>
        <begin position="144"/>
        <end position="154"/>
    </location>
</feature>
<dbReference type="GO" id="GO:0005654">
    <property type="term" value="C:nucleoplasm"/>
    <property type="evidence" value="ECO:0007669"/>
    <property type="project" value="UniProtKB-SubCell"/>
</dbReference>
<dbReference type="GO" id="GO:0008097">
    <property type="term" value="F:5S rRNA binding"/>
    <property type="evidence" value="ECO:0007669"/>
    <property type="project" value="TreeGrafter"/>
</dbReference>